<dbReference type="AlphaFoldDB" id="A0AAD9X8A5"/>
<dbReference type="GO" id="GO:0008270">
    <property type="term" value="F:zinc ion binding"/>
    <property type="evidence" value="ECO:0007669"/>
    <property type="project" value="UniProtKB-KW"/>
</dbReference>
<evidence type="ECO:0000256" key="3">
    <source>
        <dbReference type="ARBA" id="ARBA00022833"/>
    </source>
</evidence>
<keyword evidence="9" id="KW-1185">Reference proteome</keyword>
<feature type="region of interest" description="Disordered" evidence="5">
    <location>
        <begin position="180"/>
        <end position="254"/>
    </location>
</feature>
<feature type="transmembrane region" description="Helical" evidence="6">
    <location>
        <begin position="892"/>
        <end position="911"/>
    </location>
</feature>
<dbReference type="Gene3D" id="1.25.40.20">
    <property type="entry name" value="Ankyrin repeat-containing domain"/>
    <property type="match status" value="1"/>
</dbReference>
<feature type="domain" description="SWIM-type" evidence="7">
    <location>
        <begin position="723"/>
        <end position="755"/>
    </location>
</feature>
<keyword evidence="3" id="KW-0862">Zinc</keyword>
<dbReference type="InterPro" id="IPR018289">
    <property type="entry name" value="MULE_transposase_dom"/>
</dbReference>
<dbReference type="Pfam" id="PF13962">
    <property type="entry name" value="PGG"/>
    <property type="match status" value="1"/>
</dbReference>
<dbReference type="PROSITE" id="PS50966">
    <property type="entry name" value="ZF_SWIM"/>
    <property type="match status" value="1"/>
</dbReference>
<keyword evidence="6" id="KW-1133">Transmembrane helix</keyword>
<proteinExistence type="predicted"/>
<comment type="caution">
    <text evidence="8">The sequence shown here is derived from an EMBL/GenBank/DDBJ whole genome shotgun (WGS) entry which is preliminary data.</text>
</comment>
<organism evidence="8 9">
    <name type="scientific">Dipteronia dyeriana</name>
    <dbReference type="NCBI Taxonomy" id="168575"/>
    <lineage>
        <taxon>Eukaryota</taxon>
        <taxon>Viridiplantae</taxon>
        <taxon>Streptophyta</taxon>
        <taxon>Embryophyta</taxon>
        <taxon>Tracheophyta</taxon>
        <taxon>Spermatophyta</taxon>
        <taxon>Magnoliopsida</taxon>
        <taxon>eudicotyledons</taxon>
        <taxon>Gunneridae</taxon>
        <taxon>Pentapetalae</taxon>
        <taxon>rosids</taxon>
        <taxon>malvids</taxon>
        <taxon>Sapindales</taxon>
        <taxon>Sapindaceae</taxon>
        <taxon>Hippocastanoideae</taxon>
        <taxon>Acereae</taxon>
        <taxon>Dipteronia</taxon>
    </lineage>
</organism>
<dbReference type="Pfam" id="PF03108">
    <property type="entry name" value="DBD_Tnp_Mut"/>
    <property type="match status" value="1"/>
</dbReference>
<evidence type="ECO:0000313" key="9">
    <source>
        <dbReference type="Proteomes" id="UP001280121"/>
    </source>
</evidence>
<dbReference type="Pfam" id="PF10551">
    <property type="entry name" value="MULE"/>
    <property type="match status" value="1"/>
</dbReference>
<feature type="compositionally biased region" description="Acidic residues" evidence="5">
    <location>
        <begin position="295"/>
        <end position="304"/>
    </location>
</feature>
<evidence type="ECO:0000256" key="5">
    <source>
        <dbReference type="SAM" id="MobiDB-lite"/>
    </source>
</evidence>
<dbReference type="InterPro" id="IPR007527">
    <property type="entry name" value="Znf_SWIM"/>
</dbReference>
<dbReference type="InterPro" id="IPR026961">
    <property type="entry name" value="PGG_dom"/>
</dbReference>
<dbReference type="PANTHER" id="PTHR31973">
    <property type="entry name" value="POLYPROTEIN, PUTATIVE-RELATED"/>
    <property type="match status" value="1"/>
</dbReference>
<dbReference type="InterPro" id="IPR002110">
    <property type="entry name" value="Ankyrin_rpt"/>
</dbReference>
<accession>A0AAD9X8A5</accession>
<gene>
    <name evidence="8" type="ORF">Ddye_014550</name>
</gene>
<dbReference type="InterPro" id="IPR006564">
    <property type="entry name" value="Znf_PMZ"/>
</dbReference>
<dbReference type="SMART" id="SM00248">
    <property type="entry name" value="ANK"/>
    <property type="match status" value="3"/>
</dbReference>
<feature type="compositionally biased region" description="Basic and acidic residues" evidence="5">
    <location>
        <begin position="181"/>
        <end position="237"/>
    </location>
</feature>
<evidence type="ECO:0000256" key="1">
    <source>
        <dbReference type="ARBA" id="ARBA00022723"/>
    </source>
</evidence>
<feature type="compositionally biased region" description="Acidic residues" evidence="5">
    <location>
        <begin position="238"/>
        <end position="248"/>
    </location>
</feature>
<name>A0AAD9X8A5_9ROSI</name>
<evidence type="ECO:0000256" key="4">
    <source>
        <dbReference type="PROSITE-ProRule" id="PRU00325"/>
    </source>
</evidence>
<evidence type="ECO:0000313" key="8">
    <source>
        <dbReference type="EMBL" id="KAK2654694.1"/>
    </source>
</evidence>
<dbReference type="Proteomes" id="UP001280121">
    <property type="component" value="Unassembled WGS sequence"/>
</dbReference>
<keyword evidence="1" id="KW-0479">Metal-binding</keyword>
<dbReference type="SMART" id="SM00575">
    <property type="entry name" value="ZnF_PMZ"/>
    <property type="match status" value="1"/>
</dbReference>
<evidence type="ECO:0000256" key="2">
    <source>
        <dbReference type="ARBA" id="ARBA00022771"/>
    </source>
</evidence>
<sequence>MGSLNTVSHLASMSGHINLVMEIIKLRPEMTAVENKKLEIPLHVACCQGDIEVVMLLLKTNSWLSCKFNSKNQSSLFIVCSNGHTKVVKLLLNQPWCVGIEEKAQHSLHVAVAKGHAEALQNAWNTITLVAILIATVTFTVSISSPGVVYWEGSMKGKSVVAQVLEKWLEQGQMIVNNRNTRKDKGKQVLEDPKSESVERDKLQRKDKGKHVLEEAESETVERDELQRKDKGKHVLEEAESDGSEEAENYGGDQDLVKSDYEQEEEDITADTCVDPICGWESLQFTDIPRPESGDASDIDEGSEELNNLDGSDNDEVQREHVSQFRKKRYHEFNPSRDMQDPKFVIGMEFGSADVFRNAIRAHAVKNMRDVRFKKNDPNRIRAICENEGCKWFVYGSWLTDKRTFKIKSMGDEHTCAMTFTNKFVNSKMIANKVDTSVDATVWQYYHARKKAKINVQGSVAEQYSRVRDYGAEILRTNPGSTVSLKCYTREGEVNPMFQRLYICLDTLKKGWKEGCRPILGLDGCHTKVVHNGQLLTAVGVDPNNQMYTVAYALVESECRDTWVWFLQLLAVDLEIENSYGMILWCAAKSTTEQEFKRSMERMRSASEDAYKWLQDKDPNHWSLAFFTNTVLCDMLCNNMCEAFNSAILNARDKLVISMMEMIKNYLMKRLVRKRAELERWKHEIGHKVFKLVEKVKLESNICYPEYCGNHKYQVRGYGDEQYVVDIQNRTCACNKWQLTGIPCIHGMSALLNSNHDPIQFVHNMYKKETFMKAYNPVIYGINGLTMWPNTNEKPVQVLEFKKQRGRSKKARNLQSDKVRLLMLLNLHNQAKLLKLLILLNLHNQAKLLKLLILLNLLNQAKEPRQRRGKEPTNNLIDVVAFGFLYTSFRYIGRYILVLMTLTYSLALRCIMMDTLTSQWITIMVEDYNYFDYISINELPMLDLDEIAMKLKGVELIPPQQPESQDLMYDISDDEDNRASATALDIEVNKASTATTDTEDGHDCFGNGPVGFGDGILVLMNRFSPLVMEEDMFILLAVLPTGHGRGYVVASGP</sequence>
<evidence type="ECO:0000256" key="6">
    <source>
        <dbReference type="SAM" id="Phobius"/>
    </source>
</evidence>
<keyword evidence="2 4" id="KW-0863">Zinc-finger</keyword>
<dbReference type="PANTHER" id="PTHR31973:SF187">
    <property type="entry name" value="MUTATOR TRANSPOSASE MUDRA PROTEIN"/>
    <property type="match status" value="1"/>
</dbReference>
<protein>
    <recommendedName>
        <fullName evidence="7">SWIM-type domain-containing protein</fullName>
    </recommendedName>
</protein>
<dbReference type="InterPro" id="IPR004332">
    <property type="entry name" value="Transposase_MuDR"/>
</dbReference>
<dbReference type="EMBL" id="JANJYI010000004">
    <property type="protein sequence ID" value="KAK2654694.1"/>
    <property type="molecule type" value="Genomic_DNA"/>
</dbReference>
<dbReference type="Pfam" id="PF00023">
    <property type="entry name" value="Ank"/>
    <property type="match status" value="1"/>
</dbReference>
<keyword evidence="6" id="KW-0472">Membrane</keyword>
<dbReference type="SUPFAM" id="SSF48403">
    <property type="entry name" value="Ankyrin repeat"/>
    <property type="match status" value="1"/>
</dbReference>
<evidence type="ECO:0000259" key="7">
    <source>
        <dbReference type="PROSITE" id="PS50966"/>
    </source>
</evidence>
<keyword evidence="6" id="KW-0812">Transmembrane</keyword>
<dbReference type="Pfam" id="PF04434">
    <property type="entry name" value="SWIM"/>
    <property type="match status" value="1"/>
</dbReference>
<reference evidence="8" key="1">
    <citation type="journal article" date="2023" name="Plant J.">
        <title>Genome sequences and population genomics provide insights into the demographic history, inbreeding, and mutation load of two 'living fossil' tree species of Dipteronia.</title>
        <authorList>
            <person name="Feng Y."/>
            <person name="Comes H.P."/>
            <person name="Chen J."/>
            <person name="Zhu S."/>
            <person name="Lu R."/>
            <person name="Zhang X."/>
            <person name="Li P."/>
            <person name="Qiu J."/>
            <person name="Olsen K.M."/>
            <person name="Qiu Y."/>
        </authorList>
    </citation>
    <scope>NUCLEOTIDE SEQUENCE</scope>
    <source>
        <strain evidence="8">KIB01</strain>
    </source>
</reference>
<feature type="region of interest" description="Disordered" evidence="5">
    <location>
        <begin position="284"/>
        <end position="321"/>
    </location>
</feature>
<dbReference type="InterPro" id="IPR036770">
    <property type="entry name" value="Ankyrin_rpt-contain_sf"/>
</dbReference>